<dbReference type="RefSeq" id="WP_006302070.1">
    <property type="nucleotide sequence ID" value="NZ_CM001022.1"/>
</dbReference>
<dbReference type="eggNOG" id="COG2350">
    <property type="taxonomic scope" value="Bacteria"/>
</dbReference>
<accession>E3D0T4</accession>
<dbReference type="Gene3D" id="3.30.70.1060">
    <property type="entry name" value="Dimeric alpha+beta barrel"/>
    <property type="match status" value="1"/>
</dbReference>
<dbReference type="Proteomes" id="UP000005096">
    <property type="component" value="Chromosome"/>
</dbReference>
<dbReference type="PaxDb" id="584708-Apau_2415"/>
<dbReference type="PANTHER" id="PTHR37828">
    <property type="entry name" value="GSR2449 PROTEIN"/>
    <property type="match status" value="1"/>
</dbReference>
<evidence type="ECO:0000313" key="4">
    <source>
        <dbReference type="Proteomes" id="UP000005096"/>
    </source>
</evidence>
<dbReference type="EMBL" id="CM001022">
    <property type="protein sequence ID" value="EFQ24822.1"/>
    <property type="molecule type" value="Genomic_DNA"/>
</dbReference>
<organism evidence="3 4">
    <name type="scientific">Aminomonas paucivorans DSM 12260</name>
    <dbReference type="NCBI Taxonomy" id="584708"/>
    <lineage>
        <taxon>Bacteria</taxon>
        <taxon>Thermotogati</taxon>
        <taxon>Synergistota</taxon>
        <taxon>Synergistia</taxon>
        <taxon>Synergistales</taxon>
        <taxon>Synergistaceae</taxon>
        <taxon>Aminomonas</taxon>
    </lineage>
</organism>
<gene>
    <name evidence="3" type="ORF">Apau_2415</name>
</gene>
<reference evidence="3 4" key="1">
    <citation type="journal article" date="2010" name="Stand. Genomic Sci.">
        <title>Non-contiguous finished genome sequence of Aminomonas paucivorans type strain (GLU-3).</title>
        <authorList>
            <person name="Pitluck S."/>
            <person name="Yasawong M."/>
            <person name="Held B."/>
            <person name="Lapidus A."/>
            <person name="Nolan M."/>
            <person name="Copeland A."/>
            <person name="Lucas S."/>
            <person name="Del Rio T.G."/>
            <person name="Tice H."/>
            <person name="Cheng J.F."/>
            <person name="Chertkov O."/>
            <person name="Goodwin L."/>
            <person name="Tapia R."/>
            <person name="Han C."/>
            <person name="Liolios K."/>
            <person name="Ivanova N."/>
            <person name="Mavromatis K."/>
            <person name="Ovchinnikova G."/>
            <person name="Pati A."/>
            <person name="Chen A."/>
            <person name="Palaniappan K."/>
            <person name="Land M."/>
            <person name="Hauser L."/>
            <person name="Chang Y.J."/>
            <person name="Jeffries C.D."/>
            <person name="Pukall R."/>
            <person name="Spring S."/>
            <person name="Rohde M."/>
            <person name="Sikorski J."/>
            <person name="Goker M."/>
            <person name="Woyke T."/>
            <person name="Bristow J."/>
            <person name="Eisen J.A."/>
            <person name="Markowitz V."/>
            <person name="Hugenholtz P."/>
            <person name="Kyrpides N.C."/>
            <person name="Klenk H.P."/>
        </authorList>
    </citation>
    <scope>NUCLEOTIDE SEQUENCE [LARGE SCALE GENOMIC DNA]</scope>
    <source>
        <strain evidence="3 4">DSM 12260</strain>
    </source>
</reference>
<evidence type="ECO:0000256" key="1">
    <source>
        <dbReference type="ARBA" id="ARBA00007689"/>
    </source>
</evidence>
<name>E3D0T4_9BACT</name>
<proteinExistence type="inferred from homology"/>
<dbReference type="STRING" id="584708.Apau_2415"/>
<comment type="similarity">
    <text evidence="1">Belongs to the YciI family.</text>
</comment>
<dbReference type="Pfam" id="PF03795">
    <property type="entry name" value="YCII"/>
    <property type="match status" value="1"/>
</dbReference>
<dbReference type="InterPro" id="IPR005545">
    <property type="entry name" value="YCII"/>
</dbReference>
<dbReference type="OrthoDB" id="9814407at2"/>
<keyword evidence="4" id="KW-1185">Reference proteome</keyword>
<sequence length="95" mass="10875">MFVVLVRYVRPLEEIDALLEEHREFLRRHLASGTFLGAGRREPRTGGVILARGEDEGALREILKEDPFHREGAAEYDLIRFVPTLTAPELEASFR</sequence>
<evidence type="ECO:0000313" key="3">
    <source>
        <dbReference type="EMBL" id="EFQ24822.1"/>
    </source>
</evidence>
<dbReference type="HOGENOM" id="CLU_110355_6_1_0"/>
<feature type="domain" description="YCII-related" evidence="2">
    <location>
        <begin position="1"/>
        <end position="81"/>
    </location>
</feature>
<dbReference type="PANTHER" id="PTHR37828:SF1">
    <property type="entry name" value="YCII-RELATED DOMAIN-CONTAINING PROTEIN"/>
    <property type="match status" value="1"/>
</dbReference>
<protein>
    <submittedName>
        <fullName evidence="3">YCII-related protein</fullName>
    </submittedName>
</protein>
<dbReference type="InterPro" id="IPR011008">
    <property type="entry name" value="Dimeric_a/b-barrel"/>
</dbReference>
<dbReference type="AlphaFoldDB" id="E3D0T4"/>
<evidence type="ECO:0000259" key="2">
    <source>
        <dbReference type="Pfam" id="PF03795"/>
    </source>
</evidence>
<dbReference type="SUPFAM" id="SSF54909">
    <property type="entry name" value="Dimeric alpha+beta barrel"/>
    <property type="match status" value="1"/>
</dbReference>